<dbReference type="AlphaFoldDB" id="A0A812LSM9"/>
<proteinExistence type="predicted"/>
<feature type="region of interest" description="Disordered" evidence="1">
    <location>
        <begin position="95"/>
        <end position="120"/>
    </location>
</feature>
<protein>
    <submittedName>
        <fullName evidence="2">Uncharacterized protein</fullName>
    </submittedName>
</protein>
<evidence type="ECO:0000313" key="2">
    <source>
        <dbReference type="EMBL" id="CAE7251858.1"/>
    </source>
</evidence>
<dbReference type="EMBL" id="CAJNDS010001213">
    <property type="protein sequence ID" value="CAE7251858.1"/>
    <property type="molecule type" value="Genomic_DNA"/>
</dbReference>
<name>A0A812LSM9_9DINO</name>
<gene>
    <name evidence="2" type="ORF">SNAT2548_LOCUS12507</name>
</gene>
<comment type="caution">
    <text evidence="2">The sequence shown here is derived from an EMBL/GenBank/DDBJ whole genome shotgun (WGS) entry which is preliminary data.</text>
</comment>
<evidence type="ECO:0000256" key="1">
    <source>
        <dbReference type="SAM" id="MobiDB-lite"/>
    </source>
</evidence>
<feature type="compositionally biased region" description="Basic residues" evidence="1">
    <location>
        <begin position="95"/>
        <end position="107"/>
    </location>
</feature>
<accession>A0A812LSM9</accession>
<sequence length="186" mass="19558">MVSSCILPLGHPISTPAASPLKLAELALTGVPLQPRCSMRALVVLLLIQSVWAQLFELFNPDTGSTTATKALRGNSTAVTSTAVPGVEGRVQARRLARTNRKGKKRSSQNFVDEEQGNGKGAVDEKKAQAAAAGAAVFVAATLGNDLLKLSMGMDIYGDPEETDDGIFAAPLYFLDTFHGLMTDAA</sequence>
<organism evidence="2 3">
    <name type="scientific">Symbiodinium natans</name>
    <dbReference type="NCBI Taxonomy" id="878477"/>
    <lineage>
        <taxon>Eukaryota</taxon>
        <taxon>Sar</taxon>
        <taxon>Alveolata</taxon>
        <taxon>Dinophyceae</taxon>
        <taxon>Suessiales</taxon>
        <taxon>Symbiodiniaceae</taxon>
        <taxon>Symbiodinium</taxon>
    </lineage>
</organism>
<evidence type="ECO:0000313" key="3">
    <source>
        <dbReference type="Proteomes" id="UP000604046"/>
    </source>
</evidence>
<dbReference type="Proteomes" id="UP000604046">
    <property type="component" value="Unassembled WGS sequence"/>
</dbReference>
<reference evidence="2" key="1">
    <citation type="submission" date="2021-02" db="EMBL/GenBank/DDBJ databases">
        <authorList>
            <person name="Dougan E. K."/>
            <person name="Rhodes N."/>
            <person name="Thang M."/>
            <person name="Chan C."/>
        </authorList>
    </citation>
    <scope>NUCLEOTIDE SEQUENCE</scope>
</reference>
<keyword evidence="3" id="KW-1185">Reference proteome</keyword>